<dbReference type="eggNOG" id="COG1551">
    <property type="taxonomic scope" value="Bacteria"/>
</dbReference>
<reference evidence="6 7" key="1">
    <citation type="submission" date="2015-01" db="EMBL/GenBank/DDBJ databases">
        <title>Draft genome of the acidophilic iron oxidizer Ferrimicrobium acidiphilum strain T23.</title>
        <authorList>
            <person name="Poehlein A."/>
            <person name="Eisen S."/>
            <person name="Schloemann M."/>
            <person name="Johnson B.D."/>
            <person name="Daniel R."/>
            <person name="Muehling M."/>
        </authorList>
    </citation>
    <scope>NUCLEOTIDE SEQUENCE [LARGE SCALE GENOMIC DNA]</scope>
    <source>
        <strain evidence="6 7">T23</strain>
    </source>
</reference>
<dbReference type="STRING" id="1121877.FEAC_12380"/>
<keyword evidence="5" id="KW-1005">Bacterial flagellum biogenesis</keyword>
<protein>
    <recommendedName>
        <fullName evidence="5">Translational regulator CsrA</fullName>
    </recommendedName>
</protein>
<comment type="function">
    <text evidence="5">A translational regulator that binds mRNA to regulate translation initiation and/or mRNA stability. Usually binds in the 5'-UTR at or near the Shine-Dalgarno sequence preventing ribosome-binding, thus repressing translation. Its main target seems to be the major flagellin gene, while its function is anatagonized by FliW.</text>
</comment>
<dbReference type="EMBL" id="JXUW01000009">
    <property type="protein sequence ID" value="KJE76914.1"/>
    <property type="molecule type" value="Genomic_DNA"/>
</dbReference>
<keyword evidence="1 5" id="KW-0963">Cytoplasm</keyword>
<dbReference type="OrthoDB" id="9809061at2"/>
<dbReference type="Gene3D" id="2.60.40.4380">
    <property type="entry name" value="Translational regulator CsrA"/>
    <property type="match status" value="1"/>
</dbReference>
<organism evidence="6 7">
    <name type="scientific">Ferrimicrobium acidiphilum DSM 19497</name>
    <dbReference type="NCBI Taxonomy" id="1121877"/>
    <lineage>
        <taxon>Bacteria</taxon>
        <taxon>Bacillati</taxon>
        <taxon>Actinomycetota</taxon>
        <taxon>Acidimicrobiia</taxon>
        <taxon>Acidimicrobiales</taxon>
        <taxon>Acidimicrobiaceae</taxon>
        <taxon>Ferrimicrobium</taxon>
    </lineage>
</organism>
<dbReference type="HAMAP" id="MF_00167">
    <property type="entry name" value="CsrA"/>
    <property type="match status" value="1"/>
</dbReference>
<sequence length="73" mass="8088">MLVLTRKASQSIVIGNDIVITILDVHRDQVRVGIEAPRDVDVHRQEIFDALQASNRDAAQSAEKLAPPNNKDD</sequence>
<comment type="subunit">
    <text evidence="5">Homodimer; the beta-strands of each monomer intercalate to form a hydrophobic core, while the alpha-helices form wings that extend away from the core.</text>
</comment>
<evidence type="ECO:0000256" key="2">
    <source>
        <dbReference type="ARBA" id="ARBA00022491"/>
    </source>
</evidence>
<dbReference type="Pfam" id="PF02599">
    <property type="entry name" value="CsrA"/>
    <property type="match status" value="1"/>
</dbReference>
<keyword evidence="4 5" id="KW-0694">RNA-binding</keyword>
<dbReference type="GO" id="GO:0006402">
    <property type="term" value="P:mRNA catabolic process"/>
    <property type="evidence" value="ECO:0007669"/>
    <property type="project" value="InterPro"/>
</dbReference>
<keyword evidence="3 5" id="KW-0810">Translation regulation</keyword>
<evidence type="ECO:0000313" key="6">
    <source>
        <dbReference type="EMBL" id="KJE76914.1"/>
    </source>
</evidence>
<dbReference type="GO" id="GO:0048027">
    <property type="term" value="F:mRNA 5'-UTR binding"/>
    <property type="evidence" value="ECO:0007669"/>
    <property type="project" value="UniProtKB-UniRule"/>
</dbReference>
<proteinExistence type="inferred from homology"/>
<dbReference type="PANTHER" id="PTHR34984:SF1">
    <property type="entry name" value="CARBON STORAGE REGULATOR"/>
    <property type="match status" value="1"/>
</dbReference>
<evidence type="ECO:0000313" key="7">
    <source>
        <dbReference type="Proteomes" id="UP000032336"/>
    </source>
</evidence>
<evidence type="ECO:0000256" key="5">
    <source>
        <dbReference type="HAMAP-Rule" id="MF_00167"/>
    </source>
</evidence>
<accession>A0A0D8FVD3</accession>
<dbReference type="GeneID" id="78372464"/>
<keyword evidence="7" id="KW-1185">Reference proteome</keyword>
<dbReference type="NCBIfam" id="NF002469">
    <property type="entry name" value="PRK01712.1"/>
    <property type="match status" value="1"/>
</dbReference>
<gene>
    <name evidence="6" type="primary">csrA1</name>
    <name evidence="5" type="synonym">csrA</name>
    <name evidence="6" type="ORF">FEAC_12380</name>
</gene>
<comment type="similarity">
    <text evidence="5">Belongs to the CsrA/RsmA family.</text>
</comment>
<keyword evidence="2 5" id="KW-0678">Repressor</keyword>
<dbReference type="AlphaFoldDB" id="A0A0D8FVD3"/>
<evidence type="ECO:0000256" key="1">
    <source>
        <dbReference type="ARBA" id="ARBA00022490"/>
    </source>
</evidence>
<dbReference type="InterPro" id="IPR003751">
    <property type="entry name" value="CsrA"/>
</dbReference>
<dbReference type="NCBIfam" id="TIGR00202">
    <property type="entry name" value="csrA"/>
    <property type="match status" value="1"/>
</dbReference>
<dbReference type="SUPFAM" id="SSF117130">
    <property type="entry name" value="CsrA-like"/>
    <property type="match status" value="1"/>
</dbReference>
<dbReference type="Proteomes" id="UP000032336">
    <property type="component" value="Unassembled WGS sequence"/>
</dbReference>
<dbReference type="RefSeq" id="WP_035390471.1">
    <property type="nucleotide sequence ID" value="NZ_JQKF01000025.1"/>
</dbReference>
<name>A0A0D8FVD3_9ACTN</name>
<comment type="caution">
    <text evidence="6">The sequence shown here is derived from an EMBL/GenBank/DDBJ whole genome shotgun (WGS) entry which is preliminary data.</text>
</comment>
<evidence type="ECO:0000256" key="4">
    <source>
        <dbReference type="ARBA" id="ARBA00022884"/>
    </source>
</evidence>
<dbReference type="FunFam" id="2.60.40.4380:FF:000002">
    <property type="entry name" value="Translational regulator CsrA"/>
    <property type="match status" value="1"/>
</dbReference>
<dbReference type="GO" id="GO:0006109">
    <property type="term" value="P:regulation of carbohydrate metabolic process"/>
    <property type="evidence" value="ECO:0007669"/>
    <property type="project" value="InterPro"/>
</dbReference>
<dbReference type="PANTHER" id="PTHR34984">
    <property type="entry name" value="CARBON STORAGE REGULATOR"/>
    <property type="match status" value="1"/>
</dbReference>
<dbReference type="GO" id="GO:1902208">
    <property type="term" value="P:regulation of bacterial-type flagellum assembly"/>
    <property type="evidence" value="ECO:0007669"/>
    <property type="project" value="UniProtKB-UniRule"/>
</dbReference>
<evidence type="ECO:0000256" key="3">
    <source>
        <dbReference type="ARBA" id="ARBA00022845"/>
    </source>
</evidence>
<dbReference type="InterPro" id="IPR036107">
    <property type="entry name" value="CsrA_sf"/>
</dbReference>
<dbReference type="GO" id="GO:0045947">
    <property type="term" value="P:negative regulation of translational initiation"/>
    <property type="evidence" value="ECO:0007669"/>
    <property type="project" value="UniProtKB-UniRule"/>
</dbReference>
<comment type="subcellular location">
    <subcellularLocation>
        <location evidence="5">Cytoplasm</location>
    </subcellularLocation>
</comment>
<dbReference type="GO" id="GO:0005829">
    <property type="term" value="C:cytosol"/>
    <property type="evidence" value="ECO:0007669"/>
    <property type="project" value="TreeGrafter"/>
</dbReference>
<dbReference type="GO" id="GO:0044781">
    <property type="term" value="P:bacterial-type flagellum organization"/>
    <property type="evidence" value="ECO:0007669"/>
    <property type="project" value="UniProtKB-KW"/>
</dbReference>